<name>A0AAD4MSJ0_9BILA</name>
<evidence type="ECO:0000256" key="5">
    <source>
        <dbReference type="ARBA" id="ARBA00022989"/>
    </source>
</evidence>
<dbReference type="PROSITE" id="PS50922">
    <property type="entry name" value="TLC"/>
    <property type="match status" value="1"/>
</dbReference>
<evidence type="ECO:0000256" key="4">
    <source>
        <dbReference type="ARBA" id="ARBA00022692"/>
    </source>
</evidence>
<evidence type="ECO:0000256" key="8">
    <source>
        <dbReference type="SAM" id="Phobius"/>
    </source>
</evidence>
<gene>
    <name evidence="10" type="ORF">DdX_16848</name>
</gene>
<feature type="transmembrane region" description="Helical" evidence="8">
    <location>
        <begin position="198"/>
        <end position="217"/>
    </location>
</feature>
<dbReference type="Proteomes" id="UP001201812">
    <property type="component" value="Unassembled WGS sequence"/>
</dbReference>
<evidence type="ECO:0000313" key="11">
    <source>
        <dbReference type="Proteomes" id="UP001201812"/>
    </source>
</evidence>
<feature type="transmembrane region" description="Helical" evidence="8">
    <location>
        <begin position="334"/>
        <end position="357"/>
    </location>
</feature>
<keyword evidence="4 7" id="KW-0812">Transmembrane</keyword>
<dbReference type="InterPro" id="IPR006634">
    <property type="entry name" value="TLC-dom"/>
</dbReference>
<evidence type="ECO:0000256" key="2">
    <source>
        <dbReference type="ARBA" id="ARBA00004760"/>
    </source>
</evidence>
<proteinExistence type="predicted"/>
<feature type="transmembrane region" description="Helical" evidence="8">
    <location>
        <begin position="158"/>
        <end position="178"/>
    </location>
</feature>
<evidence type="ECO:0000256" key="3">
    <source>
        <dbReference type="ARBA" id="ARBA00004991"/>
    </source>
</evidence>
<evidence type="ECO:0000259" key="9">
    <source>
        <dbReference type="PROSITE" id="PS50922"/>
    </source>
</evidence>
<dbReference type="PANTHER" id="PTHR12560">
    <property type="entry name" value="LONGEVITY ASSURANCE FACTOR 1 LAG1"/>
    <property type="match status" value="1"/>
</dbReference>
<dbReference type="SMART" id="SM00724">
    <property type="entry name" value="TLC"/>
    <property type="match status" value="1"/>
</dbReference>
<sequence length="473" mass="54300">MADSPDPSIYYSLDSSNSLMPAKSILAAASTTSLDWITAGWGIHNILSADRRNQRILPGSGWNFSILNGFWSAEYWLPAGNSWQDLPVKYTDLVWPILLALPILAIRIAFEHSIGKALDWSRITHSKSFLASMLRSIVTLPRAKNLKRKKMLEHLWRLVAYIGIVVYGFVVLADRPWLYDLKECWMNYPQHSVDSTLWWYYMLQTAFYYSLLYSCAFDVRRSDFVEICIHHVVTIGLLSFSWATNFIRVGTLVLLVHDISDIVLEMAKYLRYSGKSEAVVNVGFVAFLLSWIATRVFYLPFVLMRSAIFEAPAFIQPDYSLFLSPLQKPFGPRVMIYLLFALLGLHLFWTVLIIKIVCRTLSSGKAEDVREDDEEEQDEICTENHKKVFVPQKRPKKIERSCKARKGDPILGLAKIDDLDTLKSFSDGNACMKENLGDSSVCFYGCYCKPKGYVQRMKILKTRRMLNELRKRG</sequence>
<dbReference type="GO" id="GO:0050291">
    <property type="term" value="F:sphingosine N-acyltransferase activity"/>
    <property type="evidence" value="ECO:0007669"/>
    <property type="project" value="InterPro"/>
</dbReference>
<feature type="transmembrane region" description="Helical" evidence="8">
    <location>
        <begin position="25"/>
        <end position="44"/>
    </location>
</feature>
<feature type="transmembrane region" description="Helical" evidence="8">
    <location>
        <begin position="56"/>
        <end position="73"/>
    </location>
</feature>
<dbReference type="AlphaFoldDB" id="A0AAD4MSJ0"/>
<feature type="transmembrane region" description="Helical" evidence="8">
    <location>
        <begin position="279"/>
        <end position="298"/>
    </location>
</feature>
<dbReference type="GO" id="GO:0016020">
    <property type="term" value="C:membrane"/>
    <property type="evidence" value="ECO:0007669"/>
    <property type="project" value="UniProtKB-SubCell"/>
</dbReference>
<comment type="pathway">
    <text evidence="2">Lipid metabolism; sphingolipid metabolism.</text>
</comment>
<feature type="transmembrane region" description="Helical" evidence="8">
    <location>
        <begin position="93"/>
        <end position="110"/>
    </location>
</feature>
<comment type="caution">
    <text evidence="10">The sequence shown here is derived from an EMBL/GenBank/DDBJ whole genome shotgun (WGS) entry which is preliminary data.</text>
</comment>
<keyword evidence="5 8" id="KW-1133">Transmembrane helix</keyword>
<comment type="pathway">
    <text evidence="3">Sphingolipid metabolism.</text>
</comment>
<protein>
    <submittedName>
        <fullName evidence="10">TLC domain-containing protein</fullName>
    </submittedName>
</protein>
<evidence type="ECO:0000256" key="1">
    <source>
        <dbReference type="ARBA" id="ARBA00004141"/>
    </source>
</evidence>
<keyword evidence="11" id="KW-1185">Reference proteome</keyword>
<evidence type="ECO:0000256" key="7">
    <source>
        <dbReference type="PROSITE-ProRule" id="PRU00205"/>
    </source>
</evidence>
<comment type="subcellular location">
    <subcellularLocation>
        <location evidence="1">Membrane</location>
        <topology evidence="1">Multi-pass membrane protein</topology>
    </subcellularLocation>
</comment>
<dbReference type="EMBL" id="JAKKPZ010000152">
    <property type="protein sequence ID" value="KAI1700230.1"/>
    <property type="molecule type" value="Genomic_DNA"/>
</dbReference>
<feature type="domain" description="TLC" evidence="9">
    <location>
        <begin position="149"/>
        <end position="362"/>
    </location>
</feature>
<evidence type="ECO:0000313" key="10">
    <source>
        <dbReference type="EMBL" id="KAI1700230.1"/>
    </source>
</evidence>
<evidence type="ECO:0000256" key="6">
    <source>
        <dbReference type="ARBA" id="ARBA00023136"/>
    </source>
</evidence>
<reference evidence="10" key="1">
    <citation type="submission" date="2022-01" db="EMBL/GenBank/DDBJ databases">
        <title>Genome Sequence Resource for Two Populations of Ditylenchus destructor, the Migratory Endoparasitic Phytonematode.</title>
        <authorList>
            <person name="Zhang H."/>
            <person name="Lin R."/>
            <person name="Xie B."/>
        </authorList>
    </citation>
    <scope>NUCLEOTIDE SEQUENCE</scope>
    <source>
        <strain evidence="10">BazhouSP</strain>
    </source>
</reference>
<dbReference type="InterPro" id="IPR016439">
    <property type="entry name" value="Lag1/Lac1-like"/>
</dbReference>
<dbReference type="GO" id="GO:0046513">
    <property type="term" value="P:ceramide biosynthetic process"/>
    <property type="evidence" value="ECO:0007669"/>
    <property type="project" value="InterPro"/>
</dbReference>
<accession>A0AAD4MSJ0</accession>
<dbReference type="PANTHER" id="PTHR12560:SF0">
    <property type="entry name" value="LD18904P"/>
    <property type="match status" value="1"/>
</dbReference>
<dbReference type="Pfam" id="PF03798">
    <property type="entry name" value="TRAM_LAG1_CLN8"/>
    <property type="match status" value="1"/>
</dbReference>
<organism evidence="10 11">
    <name type="scientific">Ditylenchus destructor</name>
    <dbReference type="NCBI Taxonomy" id="166010"/>
    <lineage>
        <taxon>Eukaryota</taxon>
        <taxon>Metazoa</taxon>
        <taxon>Ecdysozoa</taxon>
        <taxon>Nematoda</taxon>
        <taxon>Chromadorea</taxon>
        <taxon>Rhabditida</taxon>
        <taxon>Tylenchina</taxon>
        <taxon>Tylenchomorpha</taxon>
        <taxon>Sphaerularioidea</taxon>
        <taxon>Anguinidae</taxon>
        <taxon>Anguininae</taxon>
        <taxon>Ditylenchus</taxon>
    </lineage>
</organism>
<keyword evidence="6 7" id="KW-0472">Membrane</keyword>